<sequence>MSDSPRDDGQADPRVSNDSSAPNGPEKKKSRRPANTAFRQQRLKAWQPILTPKTVLPLFFAIGIIFAPIGGLLLYANSQVSEIRLDYTNCIADANSTFGSMPDKNVEVSFKNGSVADVQAQWRKETGVTVNLTSTVSVSTDVCHLRFSIPADMNPPVLFYYHLTNFYQNHRRYVDSFDAQQLNGEARSLSDIDNSKCTPLKSNDQKPIFPCGLIANSMFNDTFSSPVLLNPPGADGATPRVYSMSNDTNIAWASDKDLYSPTKYNYTQVVPPPNWHVRYPDGYTKDDGPPNLKTWEAFQVWMRTAALPDFSKLYQRNDNDSMQKGTYEITINDYFKVKEFGGTKSVLITTRTVMGGRNPFLGIAYIVVGGVCILLGGVFTATHLIKPRKLGDHTYLSWNNAPTAKSNSAGGNATAVASGRDARPGEA</sequence>
<dbReference type="GO" id="GO:0005886">
    <property type="term" value="C:plasma membrane"/>
    <property type="evidence" value="ECO:0007669"/>
    <property type="project" value="TreeGrafter"/>
</dbReference>
<dbReference type="PIRSF" id="PIRSF015840">
    <property type="entry name" value="DUF284_TM_euk"/>
    <property type="match status" value="1"/>
</dbReference>
<dbReference type="GeneID" id="30019076"/>
<feature type="region of interest" description="Disordered" evidence="7">
    <location>
        <begin position="405"/>
        <end position="427"/>
    </location>
</feature>
<dbReference type="GO" id="GO:0005794">
    <property type="term" value="C:Golgi apparatus"/>
    <property type="evidence" value="ECO:0007669"/>
    <property type="project" value="TreeGrafter"/>
</dbReference>
<feature type="transmembrane region" description="Helical" evidence="8">
    <location>
        <begin position="360"/>
        <end position="385"/>
    </location>
</feature>
<protein>
    <submittedName>
        <fullName evidence="9">LEM3/CDC50 family protein</fullName>
    </submittedName>
</protein>
<evidence type="ECO:0000313" key="10">
    <source>
        <dbReference type="Proteomes" id="UP000076744"/>
    </source>
</evidence>
<dbReference type="PANTHER" id="PTHR10926">
    <property type="entry name" value="CELL CYCLE CONTROL PROTEIN 50"/>
    <property type="match status" value="1"/>
</dbReference>
<evidence type="ECO:0000256" key="3">
    <source>
        <dbReference type="ARBA" id="ARBA00022692"/>
    </source>
</evidence>
<evidence type="ECO:0000256" key="2">
    <source>
        <dbReference type="ARBA" id="ARBA00009457"/>
    </source>
</evidence>
<dbReference type="AlphaFoldDB" id="A0A162LEI3"/>
<comment type="caution">
    <text evidence="9">The sequence shown here is derived from an EMBL/GenBank/DDBJ whole genome shotgun (WGS) entry which is preliminary data.</text>
</comment>
<keyword evidence="10" id="KW-1185">Reference proteome</keyword>
<keyword evidence="4 8" id="KW-1133">Transmembrane helix</keyword>
<comment type="subcellular location">
    <subcellularLocation>
        <location evidence="1">Membrane</location>
        <topology evidence="1">Multi-pass membrane protein</topology>
    </subcellularLocation>
</comment>
<feature type="transmembrane region" description="Helical" evidence="8">
    <location>
        <begin position="55"/>
        <end position="76"/>
    </location>
</feature>
<evidence type="ECO:0000256" key="1">
    <source>
        <dbReference type="ARBA" id="ARBA00004141"/>
    </source>
</evidence>
<dbReference type="GO" id="GO:0005783">
    <property type="term" value="C:endoplasmic reticulum"/>
    <property type="evidence" value="ECO:0007669"/>
    <property type="project" value="TreeGrafter"/>
</dbReference>
<evidence type="ECO:0000256" key="7">
    <source>
        <dbReference type="SAM" id="MobiDB-lite"/>
    </source>
</evidence>
<dbReference type="GO" id="GO:0045332">
    <property type="term" value="P:phospholipid translocation"/>
    <property type="evidence" value="ECO:0007669"/>
    <property type="project" value="UniProtKB-UniRule"/>
</dbReference>
<feature type="compositionally biased region" description="Basic and acidic residues" evidence="7">
    <location>
        <begin position="1"/>
        <end position="11"/>
    </location>
</feature>
<evidence type="ECO:0000256" key="5">
    <source>
        <dbReference type="ARBA" id="ARBA00023136"/>
    </source>
</evidence>
<dbReference type="InterPro" id="IPR005045">
    <property type="entry name" value="CDC50/LEM3_fam"/>
</dbReference>
<evidence type="ECO:0000313" key="9">
    <source>
        <dbReference type="EMBL" id="OAA69514.1"/>
    </source>
</evidence>
<dbReference type="PANTHER" id="PTHR10926:SF0">
    <property type="entry name" value="CDC50, ISOFORM A"/>
    <property type="match status" value="1"/>
</dbReference>
<dbReference type="Proteomes" id="UP000076744">
    <property type="component" value="Unassembled WGS sequence"/>
</dbReference>
<name>A0A162LEI3_CORFA</name>
<dbReference type="Pfam" id="PF03381">
    <property type="entry name" value="CDC50"/>
    <property type="match status" value="1"/>
</dbReference>
<evidence type="ECO:0000256" key="6">
    <source>
        <dbReference type="PIRNR" id="PIRNR015840"/>
    </source>
</evidence>
<dbReference type="OrthoDB" id="340608at2759"/>
<proteinExistence type="inferred from homology"/>
<organism evidence="9 10">
    <name type="scientific">Cordyceps fumosorosea (strain ARSEF 2679)</name>
    <name type="common">Isaria fumosorosea</name>
    <dbReference type="NCBI Taxonomy" id="1081104"/>
    <lineage>
        <taxon>Eukaryota</taxon>
        <taxon>Fungi</taxon>
        <taxon>Dikarya</taxon>
        <taxon>Ascomycota</taxon>
        <taxon>Pezizomycotina</taxon>
        <taxon>Sordariomycetes</taxon>
        <taxon>Hypocreomycetidae</taxon>
        <taxon>Hypocreales</taxon>
        <taxon>Cordycipitaceae</taxon>
        <taxon>Cordyceps</taxon>
    </lineage>
</organism>
<keyword evidence="5 6" id="KW-0472">Membrane</keyword>
<accession>A0A162LEI3</accession>
<evidence type="ECO:0000256" key="4">
    <source>
        <dbReference type="ARBA" id="ARBA00022989"/>
    </source>
</evidence>
<reference evidence="9 10" key="1">
    <citation type="journal article" date="2016" name="Genome Biol. Evol.">
        <title>Divergent and convergent evolution of fungal pathogenicity.</title>
        <authorList>
            <person name="Shang Y."/>
            <person name="Xiao G."/>
            <person name="Zheng P."/>
            <person name="Cen K."/>
            <person name="Zhan S."/>
            <person name="Wang C."/>
        </authorList>
    </citation>
    <scope>NUCLEOTIDE SEQUENCE [LARGE SCALE GENOMIC DNA]</scope>
    <source>
        <strain evidence="9 10">ARSEF 2679</strain>
    </source>
</reference>
<dbReference type="RefSeq" id="XP_018706118.1">
    <property type="nucleotide sequence ID" value="XM_018846390.1"/>
</dbReference>
<keyword evidence="3 8" id="KW-0812">Transmembrane</keyword>
<gene>
    <name evidence="9" type="ORF">ISF_02784</name>
</gene>
<dbReference type="EMBL" id="AZHB01000005">
    <property type="protein sequence ID" value="OAA69514.1"/>
    <property type="molecule type" value="Genomic_DNA"/>
</dbReference>
<evidence type="ECO:0000256" key="8">
    <source>
        <dbReference type="SAM" id="Phobius"/>
    </source>
</evidence>
<comment type="similarity">
    <text evidence="2 6">Belongs to the CDC50/LEM3 family.</text>
</comment>
<feature type="region of interest" description="Disordered" evidence="7">
    <location>
        <begin position="1"/>
        <end position="35"/>
    </location>
</feature>
<dbReference type="STRING" id="1081104.A0A162LEI3"/>